<accession>A0AAN0MGE9</accession>
<evidence type="ECO:0000256" key="1">
    <source>
        <dbReference type="SAM" id="MobiDB-lite"/>
    </source>
</evidence>
<keyword evidence="3" id="KW-1185">Reference proteome</keyword>
<proteinExistence type="predicted"/>
<organism evidence="2 3">
    <name type="scientific">Yoonia rhodophyticola</name>
    <dbReference type="NCBI Taxonomy" id="3137370"/>
    <lineage>
        <taxon>Bacteria</taxon>
        <taxon>Pseudomonadati</taxon>
        <taxon>Pseudomonadota</taxon>
        <taxon>Alphaproteobacteria</taxon>
        <taxon>Rhodobacterales</taxon>
        <taxon>Paracoccaceae</taxon>
        <taxon>Yoonia</taxon>
    </lineage>
</organism>
<name>A0AAN0MGE9_9RHOB</name>
<evidence type="ECO:0000313" key="3">
    <source>
        <dbReference type="Proteomes" id="UP001470809"/>
    </source>
</evidence>
<dbReference type="Proteomes" id="UP001470809">
    <property type="component" value="Chromosome"/>
</dbReference>
<reference evidence="2" key="1">
    <citation type="submission" date="2024-04" db="EMBL/GenBank/DDBJ databases">
        <title>Phylogenomic analyses of a clade within the roseobacter group suggest taxonomic reassignments of species of the genera Aestuariivita, Citreicella, Loktanella, Nautella, Pelagibaca, Ruegeria, Thalassobius, Thiobacimonas and Tropicibacter, and the proposal o.</title>
        <authorList>
            <person name="Jeon C.O."/>
        </authorList>
    </citation>
    <scope>NUCLEOTIDE SEQUENCE</scope>
    <source>
        <strain evidence="2">SS1-5</strain>
    </source>
</reference>
<gene>
    <name evidence="2" type="ORF">AABB31_11540</name>
</gene>
<dbReference type="AlphaFoldDB" id="A0AAN0MGE9"/>
<sequence>MPYRPALHRGFVGAAQYRDGRINQAQAVTLIKGGQAVAVKRQITGTWHCQHPQQPVIAATFTVEQAKDLNIARGGGVCLQLLGQHRADCNAKPIFLRRARRLVDDGQDISSRERRGVEVDGVVIEQLMGLKLHGLFRFADRAGLPRSGQGGAHAQPTSHNSRQYAHFRCHLSNRPDHR</sequence>
<evidence type="ECO:0000313" key="2">
    <source>
        <dbReference type="EMBL" id="WZU69413.1"/>
    </source>
</evidence>
<protein>
    <submittedName>
        <fullName evidence="2">Uncharacterized protein</fullName>
    </submittedName>
</protein>
<feature type="region of interest" description="Disordered" evidence="1">
    <location>
        <begin position="146"/>
        <end position="178"/>
    </location>
</feature>
<dbReference type="EMBL" id="CP151767">
    <property type="protein sequence ID" value="WZU69413.1"/>
    <property type="molecule type" value="Genomic_DNA"/>
</dbReference>